<proteinExistence type="predicted"/>
<organism evidence="2 3">
    <name type="scientific">Euhalothece natronophila Z-M001</name>
    <dbReference type="NCBI Taxonomy" id="522448"/>
    <lineage>
        <taxon>Bacteria</taxon>
        <taxon>Bacillati</taxon>
        <taxon>Cyanobacteriota</taxon>
        <taxon>Cyanophyceae</taxon>
        <taxon>Oscillatoriophycideae</taxon>
        <taxon>Chroococcales</taxon>
        <taxon>Halothecacae</taxon>
        <taxon>Halothece cluster</taxon>
        <taxon>Euhalothece</taxon>
    </lineage>
</organism>
<dbReference type="RefSeq" id="WP_146296902.1">
    <property type="nucleotide sequence ID" value="NZ_CP042326.1"/>
</dbReference>
<dbReference type="Proteomes" id="UP000318453">
    <property type="component" value="Chromosome"/>
</dbReference>
<feature type="region of interest" description="Disordered" evidence="1">
    <location>
        <begin position="80"/>
        <end position="100"/>
    </location>
</feature>
<protein>
    <submittedName>
        <fullName evidence="2">DUF4278 domain-containing protein</fullName>
    </submittedName>
</protein>
<dbReference type="OrthoDB" id="515032at2"/>
<sequence length="138" mass="15995">MRLTYRGIQYDSESNPLEVTEGEIAGKYRGQPWHYHYPRHIPQLQPKLLLNYRGVSYSKRPVIKCSPSPEMNIPAVNANGELPTPKHFSSRKPENSAEQAHLENIRRNLERRISVAKEKGNEELVSILKQEYQTITQK</sequence>
<evidence type="ECO:0000313" key="2">
    <source>
        <dbReference type="EMBL" id="QDZ41065.1"/>
    </source>
</evidence>
<feature type="compositionally biased region" description="Basic and acidic residues" evidence="1">
    <location>
        <begin position="91"/>
        <end position="100"/>
    </location>
</feature>
<evidence type="ECO:0000313" key="3">
    <source>
        <dbReference type="Proteomes" id="UP000318453"/>
    </source>
</evidence>
<dbReference type="AlphaFoldDB" id="A0A5B8NS42"/>
<evidence type="ECO:0000256" key="1">
    <source>
        <dbReference type="SAM" id="MobiDB-lite"/>
    </source>
</evidence>
<keyword evidence="3" id="KW-1185">Reference proteome</keyword>
<dbReference type="EMBL" id="CP042326">
    <property type="protein sequence ID" value="QDZ41065.1"/>
    <property type="molecule type" value="Genomic_DNA"/>
</dbReference>
<dbReference type="InterPro" id="IPR025458">
    <property type="entry name" value="DUF4278"/>
</dbReference>
<accession>A0A5B8NS42</accession>
<reference evidence="2" key="1">
    <citation type="submission" date="2019-08" db="EMBL/GenBank/DDBJ databases">
        <title>Carotenoids and Carotenoid Binding Proteins in the Halophilic Cyanobacterium Euhalothece sp. ZM00.</title>
        <authorList>
            <person name="Cho S.M."/>
            <person name="Song J.Y."/>
            <person name="Park Y.-I."/>
        </authorList>
    </citation>
    <scope>NUCLEOTIDE SEQUENCE [LARGE SCALE GENOMIC DNA]</scope>
    <source>
        <strain evidence="2">Z-M001</strain>
    </source>
</reference>
<dbReference type="KEGG" id="enn:FRE64_14615"/>
<gene>
    <name evidence="2" type="ORF">FRE64_14615</name>
</gene>
<name>A0A5B8NS42_9CHRO</name>
<dbReference type="Pfam" id="PF14105">
    <property type="entry name" value="DUF4278"/>
    <property type="match status" value="1"/>
</dbReference>